<dbReference type="GO" id="GO:0005886">
    <property type="term" value="C:plasma membrane"/>
    <property type="evidence" value="ECO:0007669"/>
    <property type="project" value="UniProtKB-SubCell"/>
</dbReference>
<reference evidence="10 11" key="1">
    <citation type="submission" date="2020-02" db="EMBL/GenBank/DDBJ databases">
        <title>Whole-genome analyses of novel actinobacteria.</title>
        <authorList>
            <person name="Sahin N."/>
            <person name="Gencbay T."/>
        </authorList>
    </citation>
    <scope>NUCLEOTIDE SEQUENCE [LARGE SCALE GENOMIC DNA]</scope>
    <source>
        <strain evidence="10 11">HC44</strain>
    </source>
</reference>
<feature type="transmembrane region" description="Helical" evidence="8">
    <location>
        <begin position="184"/>
        <end position="201"/>
    </location>
</feature>
<name>A0A6G4VG53_9ACTN</name>
<feature type="transmembrane region" description="Helical" evidence="8">
    <location>
        <begin position="37"/>
        <end position="54"/>
    </location>
</feature>
<feature type="transmembrane region" description="Helical" evidence="8">
    <location>
        <begin position="12"/>
        <end position="30"/>
    </location>
</feature>
<dbReference type="AlphaFoldDB" id="A0A6G4VG53"/>
<proteinExistence type="inferred from homology"/>
<dbReference type="Pfam" id="PF03458">
    <property type="entry name" value="Gly_transporter"/>
    <property type="match status" value="2"/>
</dbReference>
<feature type="domain" description="Glycine transporter" evidence="9">
    <location>
        <begin position="13"/>
        <end position="84"/>
    </location>
</feature>
<sequence>MPIDELSGAVQYVMDLLGIFAFALSGAFLAVRKDFDIFGTVILSEAAGLGGGLFRDVVLGVTPVAFTDLGYFFTPCAAAAIVYFGHRLIDDDKVREGRLFDTSDAAALGLFSVTGTVKALAHGFNIPAAVTLGCVSAFGGGVLASLLALEQPALLRWNHDLYALPTLAGATLTALLHYTGLLNVGTAIGTSLFAFGLRLLALRYNWRTPRSHFWRDPFSGMRHQPPTAKPDPAATPAQAVESDTVRMPRIEADSFIHRRDDTLPMKRTPAPGQDPRLLLNRSEKRNTHGRDQTSLGQTSQD</sequence>
<comment type="similarity">
    <text evidence="2">Belongs to the UPF0126 family.</text>
</comment>
<evidence type="ECO:0000256" key="8">
    <source>
        <dbReference type="SAM" id="Phobius"/>
    </source>
</evidence>
<keyword evidence="3" id="KW-1003">Cell membrane</keyword>
<comment type="caution">
    <text evidence="10">The sequence shown here is derived from an EMBL/GenBank/DDBJ whole genome shotgun (WGS) entry which is preliminary data.</text>
</comment>
<dbReference type="RefSeq" id="WP_165265488.1">
    <property type="nucleotide sequence ID" value="NZ_JAAKZY010000154.1"/>
</dbReference>
<keyword evidence="11" id="KW-1185">Reference proteome</keyword>
<evidence type="ECO:0000256" key="1">
    <source>
        <dbReference type="ARBA" id="ARBA00004651"/>
    </source>
</evidence>
<dbReference type="Proteomes" id="UP000472335">
    <property type="component" value="Unassembled WGS sequence"/>
</dbReference>
<evidence type="ECO:0000256" key="5">
    <source>
        <dbReference type="ARBA" id="ARBA00022989"/>
    </source>
</evidence>
<evidence type="ECO:0000256" key="6">
    <source>
        <dbReference type="ARBA" id="ARBA00023136"/>
    </source>
</evidence>
<accession>A0A6G4VG53</accession>
<organism evidence="10 11">
    <name type="scientific">Streptomyces scabichelini</name>
    <dbReference type="NCBI Taxonomy" id="2711217"/>
    <lineage>
        <taxon>Bacteria</taxon>
        <taxon>Bacillati</taxon>
        <taxon>Actinomycetota</taxon>
        <taxon>Actinomycetes</taxon>
        <taxon>Kitasatosporales</taxon>
        <taxon>Streptomycetaceae</taxon>
        <taxon>Streptomyces</taxon>
    </lineage>
</organism>
<feature type="compositionally biased region" description="Basic and acidic residues" evidence="7">
    <location>
        <begin position="281"/>
        <end position="291"/>
    </location>
</feature>
<dbReference type="EMBL" id="JAAKZY010000154">
    <property type="protein sequence ID" value="NGO12753.1"/>
    <property type="molecule type" value="Genomic_DNA"/>
</dbReference>
<evidence type="ECO:0000256" key="3">
    <source>
        <dbReference type="ARBA" id="ARBA00022475"/>
    </source>
</evidence>
<protein>
    <submittedName>
        <fullName evidence="10">Trimeric intracellular cation channel family protein</fullName>
    </submittedName>
</protein>
<dbReference type="PANTHER" id="PTHR30506">
    <property type="entry name" value="INNER MEMBRANE PROTEIN"/>
    <property type="match status" value="1"/>
</dbReference>
<dbReference type="InterPro" id="IPR005115">
    <property type="entry name" value="Gly_transporter"/>
</dbReference>
<dbReference type="PANTHER" id="PTHR30506:SF3">
    <property type="entry name" value="UPF0126 INNER MEMBRANE PROTEIN YADS-RELATED"/>
    <property type="match status" value="1"/>
</dbReference>
<evidence type="ECO:0000256" key="4">
    <source>
        <dbReference type="ARBA" id="ARBA00022692"/>
    </source>
</evidence>
<feature type="transmembrane region" description="Helical" evidence="8">
    <location>
        <begin position="60"/>
        <end position="84"/>
    </location>
</feature>
<feature type="domain" description="Glycine transporter" evidence="9">
    <location>
        <begin position="103"/>
        <end position="177"/>
    </location>
</feature>
<comment type="subcellular location">
    <subcellularLocation>
        <location evidence="1">Cell membrane</location>
        <topology evidence="1">Multi-pass membrane protein</topology>
    </subcellularLocation>
</comment>
<feature type="compositionally biased region" description="Polar residues" evidence="7">
    <location>
        <begin position="292"/>
        <end position="301"/>
    </location>
</feature>
<feature type="region of interest" description="Disordered" evidence="7">
    <location>
        <begin position="216"/>
        <end position="301"/>
    </location>
</feature>
<feature type="compositionally biased region" description="Low complexity" evidence="7">
    <location>
        <begin position="224"/>
        <end position="239"/>
    </location>
</feature>
<keyword evidence="4 8" id="KW-0812">Transmembrane</keyword>
<evidence type="ECO:0000313" key="11">
    <source>
        <dbReference type="Proteomes" id="UP000472335"/>
    </source>
</evidence>
<feature type="transmembrane region" description="Helical" evidence="8">
    <location>
        <begin position="130"/>
        <end position="149"/>
    </location>
</feature>
<evidence type="ECO:0000256" key="7">
    <source>
        <dbReference type="SAM" id="MobiDB-lite"/>
    </source>
</evidence>
<gene>
    <name evidence="10" type="ORF">G5C60_35350</name>
</gene>
<evidence type="ECO:0000259" key="9">
    <source>
        <dbReference type="Pfam" id="PF03458"/>
    </source>
</evidence>
<keyword evidence="5 8" id="KW-1133">Transmembrane helix</keyword>
<feature type="compositionally biased region" description="Basic and acidic residues" evidence="7">
    <location>
        <begin position="243"/>
        <end position="264"/>
    </location>
</feature>
<evidence type="ECO:0000256" key="2">
    <source>
        <dbReference type="ARBA" id="ARBA00008193"/>
    </source>
</evidence>
<keyword evidence="6 8" id="KW-0472">Membrane</keyword>
<evidence type="ECO:0000313" key="10">
    <source>
        <dbReference type="EMBL" id="NGO12753.1"/>
    </source>
</evidence>